<name>A0A0D8XIY9_DICVI</name>
<gene>
    <name evidence="1" type="ORF">DICVIV_09346</name>
</gene>
<sequence length="60" mass="7085">MIAVLMHCFYLCLLRYSVYKALNLDFLISIVASNLFNYLVIQQNEDNFFLVIHSCFFSII</sequence>
<proteinExistence type="predicted"/>
<evidence type="ECO:0000313" key="1">
    <source>
        <dbReference type="EMBL" id="KJH44625.1"/>
    </source>
</evidence>
<reference evidence="2" key="2">
    <citation type="journal article" date="2016" name="Sci. Rep.">
        <title>Dictyocaulus viviparus genome, variome and transcriptome elucidate lungworm biology and support future intervention.</title>
        <authorList>
            <person name="McNulty S.N."/>
            <person name="Strube C."/>
            <person name="Rosa B.A."/>
            <person name="Martin J.C."/>
            <person name="Tyagi R."/>
            <person name="Choi Y.J."/>
            <person name="Wang Q."/>
            <person name="Hallsworth Pepin K."/>
            <person name="Zhang X."/>
            <person name="Ozersky P."/>
            <person name="Wilson R.K."/>
            <person name="Sternberg P.W."/>
            <person name="Gasser R.B."/>
            <person name="Mitreva M."/>
        </authorList>
    </citation>
    <scope>NUCLEOTIDE SEQUENCE [LARGE SCALE GENOMIC DNA]</scope>
    <source>
        <strain evidence="2">HannoverDv2000</strain>
    </source>
</reference>
<dbReference type="EMBL" id="KN716459">
    <property type="protein sequence ID" value="KJH44625.1"/>
    <property type="molecule type" value="Genomic_DNA"/>
</dbReference>
<dbReference type="AlphaFoldDB" id="A0A0D8XIY9"/>
<evidence type="ECO:0000313" key="2">
    <source>
        <dbReference type="Proteomes" id="UP000053766"/>
    </source>
</evidence>
<organism evidence="1 2">
    <name type="scientific">Dictyocaulus viviparus</name>
    <name type="common">Bovine lungworm</name>
    <dbReference type="NCBI Taxonomy" id="29172"/>
    <lineage>
        <taxon>Eukaryota</taxon>
        <taxon>Metazoa</taxon>
        <taxon>Ecdysozoa</taxon>
        <taxon>Nematoda</taxon>
        <taxon>Chromadorea</taxon>
        <taxon>Rhabditida</taxon>
        <taxon>Rhabditina</taxon>
        <taxon>Rhabditomorpha</taxon>
        <taxon>Strongyloidea</taxon>
        <taxon>Metastrongylidae</taxon>
        <taxon>Dictyocaulus</taxon>
    </lineage>
</organism>
<keyword evidence="2" id="KW-1185">Reference proteome</keyword>
<reference evidence="1 2" key="1">
    <citation type="submission" date="2013-11" db="EMBL/GenBank/DDBJ databases">
        <title>Draft genome of the bovine lungworm Dictyocaulus viviparus.</title>
        <authorList>
            <person name="Mitreva M."/>
        </authorList>
    </citation>
    <scope>NUCLEOTIDE SEQUENCE [LARGE SCALE GENOMIC DNA]</scope>
    <source>
        <strain evidence="1 2">HannoverDv2000</strain>
    </source>
</reference>
<dbReference type="Proteomes" id="UP000053766">
    <property type="component" value="Unassembled WGS sequence"/>
</dbReference>
<protein>
    <submittedName>
        <fullName evidence="1">Uncharacterized protein</fullName>
    </submittedName>
</protein>
<accession>A0A0D8XIY9</accession>